<dbReference type="SMART" id="SM00327">
    <property type="entry name" value="VWA"/>
    <property type="match status" value="1"/>
</dbReference>
<dbReference type="AlphaFoldDB" id="A0A8J1TTG2"/>
<name>A0A8J1TTG2_OWEFU</name>
<evidence type="ECO:0000313" key="1">
    <source>
        <dbReference type="EMBL" id="CAH1779572.1"/>
    </source>
</evidence>
<dbReference type="InterPro" id="IPR050525">
    <property type="entry name" value="ECM_Assembly_Org"/>
</dbReference>
<dbReference type="CDD" id="cd01450">
    <property type="entry name" value="vWFA_subfamily_ECM"/>
    <property type="match status" value="1"/>
</dbReference>
<dbReference type="Proteomes" id="UP000749559">
    <property type="component" value="Unassembled WGS sequence"/>
</dbReference>
<dbReference type="InterPro" id="IPR036465">
    <property type="entry name" value="vWFA_dom_sf"/>
</dbReference>
<dbReference type="PANTHER" id="PTHR24020">
    <property type="entry name" value="COLLAGEN ALPHA"/>
    <property type="match status" value="1"/>
</dbReference>
<dbReference type="EMBL" id="CAIIXF020000003">
    <property type="protein sequence ID" value="CAH1779572.1"/>
    <property type="molecule type" value="Genomic_DNA"/>
</dbReference>
<reference evidence="1" key="1">
    <citation type="submission" date="2022-03" db="EMBL/GenBank/DDBJ databases">
        <authorList>
            <person name="Martin C."/>
        </authorList>
    </citation>
    <scope>NUCLEOTIDE SEQUENCE</scope>
</reference>
<dbReference type="PANTHER" id="PTHR24020:SF84">
    <property type="entry name" value="VWFA DOMAIN-CONTAINING PROTEIN"/>
    <property type="match status" value="1"/>
</dbReference>
<gene>
    <name evidence="1" type="ORF">OFUS_LOCUS6372</name>
</gene>
<evidence type="ECO:0000313" key="2">
    <source>
        <dbReference type="Proteomes" id="UP000749559"/>
    </source>
</evidence>
<proteinExistence type="predicted"/>
<keyword evidence="2" id="KW-1185">Reference proteome</keyword>
<organism evidence="1 2">
    <name type="scientific">Owenia fusiformis</name>
    <name type="common">Polychaete worm</name>
    <dbReference type="NCBI Taxonomy" id="6347"/>
    <lineage>
        <taxon>Eukaryota</taxon>
        <taxon>Metazoa</taxon>
        <taxon>Spiralia</taxon>
        <taxon>Lophotrochozoa</taxon>
        <taxon>Annelida</taxon>
        <taxon>Polychaeta</taxon>
        <taxon>Sedentaria</taxon>
        <taxon>Canalipalpata</taxon>
        <taxon>Sabellida</taxon>
        <taxon>Oweniida</taxon>
        <taxon>Oweniidae</taxon>
        <taxon>Owenia</taxon>
    </lineage>
</organism>
<comment type="caution">
    <text evidence="1">The sequence shown here is derived from an EMBL/GenBank/DDBJ whole genome shotgun (WGS) entry which is preliminary data.</text>
</comment>
<sequence length="385" mass="44434">MKMVLFYIALQLILISEVICGRFPREVEEGQSVNNKSKTDEDKKIFNILRCNQRKERYISPGDWRELQLEYYECVNSYYQRRKCPEGLGVGNAFVAMGSIGIPTREWPCLKNLCIKEYVACPEKVWCPVYEQCDPNSLRFPVFPVGFDQGALKFCGLDIVVALDISCSISEENKTTVKNFMKDLIKKFTIHPVETQIGGLTFGQEIHNIQTLKQGRNKPFTLRNFDRMVMTESKCITATDLALEAVRDTYFQETHGERAEMKNVLIVTTDGQTHYGRDEKVKAAKIRVREIAEELRTKRQVQTYTIALPSEKFSRLRQDSEKALKQARIKKEAEEQWLQIAGSEDRVFTLDTFEELGQTLVTIAAINCRNIINYYGDPWENISQE</sequence>
<dbReference type="PROSITE" id="PS50234">
    <property type="entry name" value="VWFA"/>
    <property type="match status" value="1"/>
</dbReference>
<dbReference type="Gene3D" id="3.40.50.410">
    <property type="entry name" value="von Willebrand factor, type A domain"/>
    <property type="match status" value="1"/>
</dbReference>
<dbReference type="SUPFAM" id="SSF53300">
    <property type="entry name" value="vWA-like"/>
    <property type="match status" value="1"/>
</dbReference>
<dbReference type="InterPro" id="IPR002035">
    <property type="entry name" value="VWF_A"/>
</dbReference>
<dbReference type="Pfam" id="PF00092">
    <property type="entry name" value="VWA"/>
    <property type="match status" value="1"/>
</dbReference>
<accession>A0A8J1TTG2</accession>
<protein>
    <submittedName>
        <fullName evidence="1">Uncharacterized protein</fullName>
    </submittedName>
</protein>